<gene>
    <name evidence="2" type="primary">LOC111022956</name>
</gene>
<dbReference type="KEGG" id="mcha:111022956"/>
<sequence length="204" mass="23070">MPTYVKFLKDVLTKKRRLGEFETACLTKECSTILTSKIPEKMKDLGSFTIPVAITGQKIGQALCDLGASIKLMSLSVYKKLGMGKARITTITIQLADRSITHPEGKIEDVLVQVDKFIFPADFIILDYDANKEVPIILGRSFLDTGRTLVDVHKGEVTMRVQDQEIKFVVYDFMKYHAEVEECYVLKILDETLLETLNSEPMLE</sequence>
<proteinExistence type="predicted"/>
<keyword evidence="1" id="KW-1185">Reference proteome</keyword>
<dbReference type="AlphaFoldDB" id="A0A6J1DQT7"/>
<protein>
    <submittedName>
        <fullName evidence="2">Uncharacterized protein LOC111022956</fullName>
    </submittedName>
</protein>
<accession>A0A6J1DQT7</accession>
<dbReference type="InterPro" id="IPR021109">
    <property type="entry name" value="Peptidase_aspartic_dom_sf"/>
</dbReference>
<organism evidence="1 2">
    <name type="scientific">Momordica charantia</name>
    <name type="common">Bitter gourd</name>
    <name type="synonym">Balsam pear</name>
    <dbReference type="NCBI Taxonomy" id="3673"/>
    <lineage>
        <taxon>Eukaryota</taxon>
        <taxon>Viridiplantae</taxon>
        <taxon>Streptophyta</taxon>
        <taxon>Embryophyta</taxon>
        <taxon>Tracheophyta</taxon>
        <taxon>Spermatophyta</taxon>
        <taxon>Magnoliopsida</taxon>
        <taxon>eudicotyledons</taxon>
        <taxon>Gunneridae</taxon>
        <taxon>Pentapetalae</taxon>
        <taxon>rosids</taxon>
        <taxon>fabids</taxon>
        <taxon>Cucurbitales</taxon>
        <taxon>Cucurbitaceae</taxon>
        <taxon>Momordiceae</taxon>
        <taxon>Momordica</taxon>
    </lineage>
</organism>
<dbReference type="GeneID" id="111022956"/>
<dbReference type="Proteomes" id="UP000504603">
    <property type="component" value="Unplaced"/>
</dbReference>
<evidence type="ECO:0000313" key="1">
    <source>
        <dbReference type="Proteomes" id="UP000504603"/>
    </source>
</evidence>
<evidence type="ECO:0000313" key="2">
    <source>
        <dbReference type="RefSeq" id="XP_022155972.1"/>
    </source>
</evidence>
<dbReference type="PANTHER" id="PTHR33067:SF9">
    <property type="entry name" value="RNA-DIRECTED DNA POLYMERASE"/>
    <property type="match status" value="1"/>
</dbReference>
<dbReference type="CDD" id="cd00303">
    <property type="entry name" value="retropepsin_like"/>
    <property type="match status" value="1"/>
</dbReference>
<reference evidence="2" key="1">
    <citation type="submission" date="2025-08" db="UniProtKB">
        <authorList>
            <consortium name="RefSeq"/>
        </authorList>
    </citation>
    <scope>IDENTIFICATION</scope>
    <source>
        <strain evidence="2">OHB3-1</strain>
    </source>
</reference>
<dbReference type="PANTHER" id="PTHR33067">
    <property type="entry name" value="RNA-DIRECTED DNA POLYMERASE-RELATED"/>
    <property type="match status" value="1"/>
</dbReference>
<name>A0A6J1DQT7_MOMCH</name>
<dbReference type="Gene3D" id="2.40.70.10">
    <property type="entry name" value="Acid Proteases"/>
    <property type="match status" value="1"/>
</dbReference>
<dbReference type="RefSeq" id="XP_022155972.1">
    <property type="nucleotide sequence ID" value="XM_022300280.1"/>
</dbReference>
<dbReference type="OrthoDB" id="1934381at2759"/>